<name>A0A8H3FGS7_9LECA</name>
<protein>
    <submittedName>
        <fullName evidence="2">Uncharacterized protein</fullName>
    </submittedName>
</protein>
<evidence type="ECO:0000313" key="2">
    <source>
        <dbReference type="EMBL" id="CAF9924331.1"/>
    </source>
</evidence>
<dbReference type="Proteomes" id="UP000664169">
    <property type="component" value="Unassembled WGS sequence"/>
</dbReference>
<proteinExistence type="predicted"/>
<dbReference type="OrthoDB" id="4455544at2759"/>
<evidence type="ECO:0000313" key="3">
    <source>
        <dbReference type="Proteomes" id="UP000664169"/>
    </source>
</evidence>
<sequence>MRGHSGPNIQPVDEEKLPWQPLPDQRPSTKAELLNLMTGLYWQGVTAELKHIIITLSELQDKTSDLEEDSLHDEQVQGYENFVDQICTEEAIRHRIRAYKQQTASSIRTQNDAKPPPVPQNDHLYEAVTETLKVLRQHEKKEQTTNETINLARARMLLQAAGFLDIDKLIGYREPIHWPWLNIVSRGRPPQLSMTYNEKNILPVFSAKLCTSCHAVLTGSMFECIDTNCKSIESDTGRSFFCEACFRANKHPKEHLTKINKYGILDEAITPRIARQLCHCTDVSRYDANGRSVSLWPIQANHRGIRMVPSKSRTAGTGRCTLIHLPGMAAAAVIDSMRNTIEQPKKLNKVKTPTFKNKPAGKASSRIYDPEDMFYEPLDAQMPTVLRPFAPEFPTGNTHVALMFGPLIIENGVTDTKGGVLITTRDPLNYFIPIAIEDTSSMAVAIGHNRKIWTLDDYPRTQRRLKACMKQVVGRPFAELERKAEESAFVEDILRYAKTKQSSIRSIKHFNDAAILLARKLRHLIGAQVSSYLEYFVGRLFDTNVKLTFNFFNNSCQEFCDAIIPHEDFSQIFGPINGKLSYLISFVVPLESYHRTTVYSRYDVPNGLTEEYLSSFRQGRHDDADIFDTLSEYWHYWGAFPNYLYPNQDLFPWDCTEAYKSDAPVCNSCSLGKHVWAFPFDSWSIIQLHLQKDRNWYPASNHATQLTDELWFKNRMKILMARNLLLKGTIAMSLTSAIRITSQQAVPTGGAPVLDRLKLGGIHRAQPFSHHFEKNKSVYYLLAPWVTCPVVQRVTYYEAYRSMRQKAKDVVNDDFDEHMMGADSVVQAIGGGMDGLLLWDFSSMDIGSHTIQAADSGTITDSFSSIGDAVGDMFNM</sequence>
<comment type="caution">
    <text evidence="2">The sequence shown here is derived from an EMBL/GenBank/DDBJ whole genome shotgun (WGS) entry which is preliminary data.</text>
</comment>
<feature type="region of interest" description="Disordered" evidence="1">
    <location>
        <begin position="1"/>
        <end position="24"/>
    </location>
</feature>
<gene>
    <name evidence="2" type="ORF">GOMPHAMPRED_003596</name>
</gene>
<dbReference type="AlphaFoldDB" id="A0A8H3FGS7"/>
<dbReference type="EMBL" id="CAJPDQ010000021">
    <property type="protein sequence ID" value="CAF9924331.1"/>
    <property type="molecule type" value="Genomic_DNA"/>
</dbReference>
<reference evidence="2" key="1">
    <citation type="submission" date="2021-03" db="EMBL/GenBank/DDBJ databases">
        <authorList>
            <person name="Tagirdzhanova G."/>
        </authorList>
    </citation>
    <scope>NUCLEOTIDE SEQUENCE</scope>
</reference>
<organism evidence="2 3">
    <name type="scientific">Gomphillus americanus</name>
    <dbReference type="NCBI Taxonomy" id="1940652"/>
    <lineage>
        <taxon>Eukaryota</taxon>
        <taxon>Fungi</taxon>
        <taxon>Dikarya</taxon>
        <taxon>Ascomycota</taxon>
        <taxon>Pezizomycotina</taxon>
        <taxon>Lecanoromycetes</taxon>
        <taxon>OSLEUM clade</taxon>
        <taxon>Ostropomycetidae</taxon>
        <taxon>Ostropales</taxon>
        <taxon>Graphidaceae</taxon>
        <taxon>Gomphilloideae</taxon>
        <taxon>Gomphillus</taxon>
    </lineage>
</organism>
<keyword evidence="3" id="KW-1185">Reference proteome</keyword>
<accession>A0A8H3FGS7</accession>
<evidence type="ECO:0000256" key="1">
    <source>
        <dbReference type="SAM" id="MobiDB-lite"/>
    </source>
</evidence>